<dbReference type="EMBL" id="JBHUDD010000110">
    <property type="protein sequence ID" value="MFD1510460.1"/>
    <property type="molecule type" value="Genomic_DNA"/>
</dbReference>
<dbReference type="Proteomes" id="UP001597186">
    <property type="component" value="Unassembled WGS sequence"/>
</dbReference>
<accession>A0ABW4EHX6</accession>
<keyword evidence="2" id="KW-1185">Reference proteome</keyword>
<gene>
    <name evidence="1" type="ORF">ACFTOW_13760</name>
</gene>
<name>A0ABW4EHX6_9RHOB</name>
<proteinExistence type="predicted"/>
<protein>
    <submittedName>
        <fullName evidence="1">Uncharacterized protein</fullName>
    </submittedName>
</protein>
<evidence type="ECO:0000313" key="1">
    <source>
        <dbReference type="EMBL" id="MFD1510460.1"/>
    </source>
</evidence>
<reference evidence="2" key="1">
    <citation type="journal article" date="2019" name="Int. J. Syst. Evol. Microbiol.">
        <title>The Global Catalogue of Microorganisms (GCM) 10K type strain sequencing project: providing services to taxonomists for standard genome sequencing and annotation.</title>
        <authorList>
            <consortium name="The Broad Institute Genomics Platform"/>
            <consortium name="The Broad Institute Genome Sequencing Center for Infectious Disease"/>
            <person name="Wu L."/>
            <person name="Ma J."/>
        </authorList>
    </citation>
    <scope>NUCLEOTIDE SEQUENCE [LARGE SCALE GENOMIC DNA]</scope>
    <source>
        <strain evidence="2">CGMCC 1.12477</strain>
    </source>
</reference>
<dbReference type="RefSeq" id="WP_379916659.1">
    <property type="nucleotide sequence ID" value="NZ_JBHUDD010000110.1"/>
</dbReference>
<sequence length="92" mass="10238">MFGLFGKKSEGAPVEPKAHWDAKRRVLTLVDSKGKLTEKKNPSAMFAGTHEVARMEMGKDKVSFTLHPKVKHEMPRLVSFDLCGNLTGSRVL</sequence>
<comment type="caution">
    <text evidence="1">The sequence shown here is derived from an EMBL/GenBank/DDBJ whole genome shotgun (WGS) entry which is preliminary data.</text>
</comment>
<evidence type="ECO:0000313" key="2">
    <source>
        <dbReference type="Proteomes" id="UP001597186"/>
    </source>
</evidence>
<organism evidence="1 2">
    <name type="scientific">Lacimonas salitolerans</name>
    <dbReference type="NCBI Taxonomy" id="1323750"/>
    <lineage>
        <taxon>Bacteria</taxon>
        <taxon>Pseudomonadati</taxon>
        <taxon>Pseudomonadota</taxon>
        <taxon>Alphaproteobacteria</taxon>
        <taxon>Rhodobacterales</taxon>
        <taxon>Paracoccaceae</taxon>
        <taxon>Lacimonas</taxon>
    </lineage>
</organism>